<dbReference type="EMBL" id="CM043038">
    <property type="protein sequence ID" value="KAI4575296.1"/>
    <property type="molecule type" value="Genomic_DNA"/>
</dbReference>
<proteinExistence type="predicted"/>
<comment type="caution">
    <text evidence="1">The sequence shown here is derived from an EMBL/GenBank/DDBJ whole genome shotgun (WGS) entry which is preliminary data.</text>
</comment>
<accession>A0ACB9UNI9</accession>
<evidence type="ECO:0000313" key="1">
    <source>
        <dbReference type="EMBL" id="KAI4575296.1"/>
    </source>
</evidence>
<evidence type="ECO:0000313" key="2">
    <source>
        <dbReference type="Proteomes" id="UP001057279"/>
    </source>
</evidence>
<gene>
    <name evidence="1" type="ORF">MJG53_011499</name>
</gene>
<keyword evidence="2" id="KW-1185">Reference proteome</keyword>
<name>A0ACB9UNI9_9CETA</name>
<protein>
    <submittedName>
        <fullName evidence="1">Uncharacterized protein</fullName>
    </submittedName>
</protein>
<sequence length="404" mass="45536">MHPPALILWEFPAGSVPLRVSRIELQSVRKISFPQKCKPRKNFKTAEEDIILFYRFEGEKQIYQVLSLYLRDTSQNPLFILITLSFITSQMAADLNFRTCGRSSSNQCSHLSCDKENTLSGNVECSVAFSGKDVKEQMSHPQISDNLISLRKPEKKPEQVKGDHESEAVRTENQPSATKSEREHLFHVACFCPLPDFKQESTSSDLFASFSILFTAVEEDERGDKAGLDVWLLHRETGKPRFWDGIKKVHFHTVRPRMRTADGRGDDASVWFRLAKENGNTDLPRKILFTGKEQLVFLGVKKSRVTPVWETELTMLHFGEANGQGSSSLPSPLQEICAGEETKLVPPPFQERAEKAAPVEHLESTKFSVADSLSPPTCRTSTDGALVTISPGQRVKRDEEDQRV</sequence>
<reference evidence="1" key="1">
    <citation type="submission" date="2022-03" db="EMBL/GenBank/DDBJ databases">
        <title>Genomic analyses of argali, domestic sheep and their hybrids provide insights into chromosomal evolution, heterosis and genetic basis of agronomic traits.</title>
        <authorList>
            <person name="Li M."/>
        </authorList>
    </citation>
    <scope>NUCLEOTIDE SEQUENCE</scope>
    <source>
        <strain evidence="1">F1 hybrid</strain>
    </source>
</reference>
<dbReference type="Proteomes" id="UP001057279">
    <property type="component" value="Linkage Group LG13"/>
</dbReference>
<organism evidence="1 2">
    <name type="scientific">Ovis ammon polii x Ovis aries</name>
    <dbReference type="NCBI Taxonomy" id="2918886"/>
    <lineage>
        <taxon>Eukaryota</taxon>
        <taxon>Metazoa</taxon>
        <taxon>Chordata</taxon>
        <taxon>Craniata</taxon>
        <taxon>Vertebrata</taxon>
        <taxon>Euteleostomi</taxon>
        <taxon>Mammalia</taxon>
        <taxon>Eutheria</taxon>
        <taxon>Laurasiatheria</taxon>
        <taxon>Artiodactyla</taxon>
        <taxon>Ruminantia</taxon>
        <taxon>Pecora</taxon>
        <taxon>Bovidae</taxon>
        <taxon>Caprinae</taxon>
        <taxon>Ovis</taxon>
    </lineage>
</organism>